<protein>
    <submittedName>
        <fullName evidence="1">Uncharacterized protein</fullName>
    </submittedName>
</protein>
<gene>
    <name evidence="1" type="ORF">FVO59_12770</name>
</gene>
<dbReference type="Proteomes" id="UP000515708">
    <property type="component" value="Chromosome"/>
</dbReference>
<reference evidence="1 2" key="1">
    <citation type="journal article" date="2020" name="Front. Microbiol.">
        <title>Design of Bacterial Strain-Specific qPCR Assays Using NGS Data and Publicly Available Resources and Its Application to Track Biocontrol Strains.</title>
        <authorList>
            <person name="Hernandez I."/>
            <person name="Sant C."/>
            <person name="Martinez R."/>
            <person name="Fernandez C."/>
        </authorList>
    </citation>
    <scope>NUCLEOTIDE SEQUENCE [LARGE SCALE GENOMIC DNA]</scope>
    <source>
        <strain evidence="1 2">B24</strain>
    </source>
</reference>
<accession>A0A7D7WAC4</accession>
<dbReference type="EMBL" id="CP043732">
    <property type="protein sequence ID" value="QMU97976.1"/>
    <property type="molecule type" value="Genomic_DNA"/>
</dbReference>
<evidence type="ECO:0000313" key="2">
    <source>
        <dbReference type="Proteomes" id="UP000515708"/>
    </source>
</evidence>
<sequence>MISTHVYSARVMPADVDLGTVAGSITLDASGIPHVTADLSFSVPDAALLDLLDPRDGARLEVTASRDGGAARVFDLGIREVNPDRGAGTVAVKLASDEAILGDVAPLADDKTPRAHQSSLRAVCNYVLGKIGAHLEPGPLDANVTAFWPVSNLLPNPGFEINLTGWSTWHASSFVRTNVATPVTGNWAAQWVSDYTGVTAIESVPIRVTPGKPVTFAAYMLSNGTRPARLMIRHRAADGRILAEHRTPNTTLKTTSWTRLALVGKLVPPGAATATVHAECDADGAGRQVFIDSAIFYEGDELIPYFDGEQPPSAGYTYAWSDPANVSTSSRIPDIERPPEVLTWHAGTSGMDFLQVLLKQAGLRLVCDELRRWWLRDDASRADGGQTWRYGANIIAADEQLSLDEYYGSAVYEYVWTDADGIPQRRIDSFALVPAPAPVLHVQVNAPYPGPGRAEALVRRAQGRGRMVTVTGIPDWTERTDQPLSVLLDGTPIQTGISGTVVYSLDDDTVTVTSRTTDTPAAAWILIPVGARWIDSPAGESWTEEIIHA</sequence>
<dbReference type="AlphaFoldDB" id="A0A7D7WAC4"/>
<name>A0A7D7WAC4_9MICO</name>
<proteinExistence type="predicted"/>
<dbReference type="Gene3D" id="2.60.120.260">
    <property type="entry name" value="Galactose-binding domain-like"/>
    <property type="match status" value="1"/>
</dbReference>
<evidence type="ECO:0000313" key="1">
    <source>
        <dbReference type="EMBL" id="QMU97976.1"/>
    </source>
</evidence>
<dbReference type="RefSeq" id="WP_182252985.1">
    <property type="nucleotide sequence ID" value="NZ_CP043732.1"/>
</dbReference>
<organism evidence="1 2">
    <name type="scientific">Microbacterium esteraromaticum</name>
    <dbReference type="NCBI Taxonomy" id="57043"/>
    <lineage>
        <taxon>Bacteria</taxon>
        <taxon>Bacillati</taxon>
        <taxon>Actinomycetota</taxon>
        <taxon>Actinomycetes</taxon>
        <taxon>Micrococcales</taxon>
        <taxon>Microbacteriaceae</taxon>
        <taxon>Microbacterium</taxon>
    </lineage>
</organism>